<dbReference type="EMBL" id="RBXP01000001">
    <property type="protein sequence ID" value="RKT62967.1"/>
    <property type="molecule type" value="Genomic_DNA"/>
</dbReference>
<evidence type="ECO:0008006" key="4">
    <source>
        <dbReference type="Google" id="ProtNLM"/>
    </source>
</evidence>
<accession>A0A495WNS0</accession>
<evidence type="ECO:0000256" key="1">
    <source>
        <dbReference type="SAM" id="SignalP"/>
    </source>
</evidence>
<proteinExistence type="predicted"/>
<sequence length="329" mass="35452">MKKSMLGAGALCAALVAPPALAHHGVAGVGAVGLQGPGAPIESAASSVLPEGGMLAYLKVDQARFKKYDWAEPNADYARFTMLGLGYGVTPWFSAYLFVPHNTKVEQSGGLDSRGWADASLMGQVGFKLDQDGWRLTPANESLDDLEDWHFSVFGGATLPTGNANHRLADGSIDAGKSLGFGKPAWSLGLTASKMLSRTLTLSLEASTFRFQPYTYDSGERVQFGAENRLNAALSWRALTLPAQAFRLDPVLEVQYLALGRDRVDGVGERGTGGRMVYLMPGVRAYWHNASIALGLKKPVWTDLNESRTQQGAEGKEKYRLVFSASLMF</sequence>
<keyword evidence="1" id="KW-0732">Signal</keyword>
<feature type="chain" id="PRO_5019806689" description="Outer membrane beta-barrel porin/alpha-amylase" evidence="1">
    <location>
        <begin position="23"/>
        <end position="329"/>
    </location>
</feature>
<feature type="signal peptide" evidence="1">
    <location>
        <begin position="1"/>
        <end position="22"/>
    </location>
</feature>
<dbReference type="RefSeq" id="WP_211329697.1">
    <property type="nucleotide sequence ID" value="NZ_RBXP01000001.1"/>
</dbReference>
<name>A0A495WNS0_9RHOO</name>
<protein>
    <recommendedName>
        <fullName evidence="4">Outer membrane beta-barrel porin/alpha-amylase</fullName>
    </recommendedName>
</protein>
<comment type="caution">
    <text evidence="2">The sequence shown here is derived from an EMBL/GenBank/DDBJ whole genome shotgun (WGS) entry which is preliminary data.</text>
</comment>
<organism evidence="2 3">
    <name type="scientific">Azonexus fungiphilus</name>
    <dbReference type="NCBI Taxonomy" id="146940"/>
    <lineage>
        <taxon>Bacteria</taxon>
        <taxon>Pseudomonadati</taxon>
        <taxon>Pseudomonadota</taxon>
        <taxon>Betaproteobacteria</taxon>
        <taxon>Rhodocyclales</taxon>
        <taxon>Azonexaceae</taxon>
        <taxon>Azonexus</taxon>
    </lineage>
</organism>
<evidence type="ECO:0000313" key="2">
    <source>
        <dbReference type="EMBL" id="RKT62967.1"/>
    </source>
</evidence>
<reference evidence="2 3" key="1">
    <citation type="submission" date="2018-10" db="EMBL/GenBank/DDBJ databases">
        <title>Genomic Encyclopedia of Type Strains, Phase IV (KMG-IV): sequencing the most valuable type-strain genomes for metagenomic binning, comparative biology and taxonomic classification.</title>
        <authorList>
            <person name="Goeker M."/>
        </authorList>
    </citation>
    <scope>NUCLEOTIDE SEQUENCE [LARGE SCALE GENOMIC DNA]</scope>
    <source>
        <strain evidence="2 3">DSM 23841</strain>
    </source>
</reference>
<evidence type="ECO:0000313" key="3">
    <source>
        <dbReference type="Proteomes" id="UP000270626"/>
    </source>
</evidence>
<dbReference type="Proteomes" id="UP000270626">
    <property type="component" value="Unassembled WGS sequence"/>
</dbReference>
<gene>
    <name evidence="2" type="ORF">DFR40_0016</name>
</gene>
<keyword evidence="3" id="KW-1185">Reference proteome</keyword>
<dbReference type="AlphaFoldDB" id="A0A495WNS0"/>